<evidence type="ECO:0000313" key="3">
    <source>
        <dbReference type="Proteomes" id="UP001231189"/>
    </source>
</evidence>
<accession>A0AAD8TCY1</accession>
<sequence length="313" mass="33333">MDTRYVAKVPSGHGFVDSGFAENIFLRDKSCTLISITPKHSVATYLDADGKSTTDYTNVKAVLDDALNGYVKAKGNMQRPNVSGTTGCAAYRALLLSLRSVAAAPVTCVVADCTMPFAIEIAEELGIPALAFGPFSACSHLALLAVPKLVEQGQIPSRADDPVSGVLGMEGFLRPRDLPRGHTGGTATEQGHVDPMLLKYAEVIARSCKKARALILNTAASMERSAVVHIAPRTRDVFTIGPLHARSTSAAGASLWREDNGCMAWLDGHEDRSVVYVSLGSLAVISQDQFTEFLSGLTVTGYAFLFVLRPGMV</sequence>
<dbReference type="Proteomes" id="UP001231189">
    <property type="component" value="Unassembled WGS sequence"/>
</dbReference>
<evidence type="ECO:0000313" key="2">
    <source>
        <dbReference type="EMBL" id="KAK1679678.1"/>
    </source>
</evidence>
<name>A0AAD8TCY1_LOLMU</name>
<dbReference type="GO" id="GO:0080043">
    <property type="term" value="F:quercetin 3-O-glucosyltransferase activity"/>
    <property type="evidence" value="ECO:0007669"/>
    <property type="project" value="TreeGrafter"/>
</dbReference>
<reference evidence="2" key="1">
    <citation type="submission" date="2023-07" db="EMBL/GenBank/DDBJ databases">
        <title>A chromosome-level genome assembly of Lolium multiflorum.</title>
        <authorList>
            <person name="Chen Y."/>
            <person name="Copetti D."/>
            <person name="Kolliker R."/>
            <person name="Studer B."/>
        </authorList>
    </citation>
    <scope>NUCLEOTIDE SEQUENCE</scope>
    <source>
        <strain evidence="2">02402/16</strain>
        <tissue evidence="2">Leaf</tissue>
    </source>
</reference>
<gene>
    <name evidence="2" type="ORF">QYE76_040526</name>
</gene>
<proteinExistence type="inferred from homology"/>
<dbReference type="AlphaFoldDB" id="A0AAD8TCY1"/>
<protein>
    <submittedName>
        <fullName evidence="2">Uncharacterized protein</fullName>
    </submittedName>
</protein>
<dbReference type="SUPFAM" id="SSF53756">
    <property type="entry name" value="UDP-Glycosyltransferase/glycogen phosphorylase"/>
    <property type="match status" value="1"/>
</dbReference>
<dbReference type="Gene3D" id="3.40.50.2000">
    <property type="entry name" value="Glycogen Phosphorylase B"/>
    <property type="match status" value="2"/>
</dbReference>
<organism evidence="2 3">
    <name type="scientific">Lolium multiflorum</name>
    <name type="common">Italian ryegrass</name>
    <name type="synonym">Lolium perenne subsp. multiflorum</name>
    <dbReference type="NCBI Taxonomy" id="4521"/>
    <lineage>
        <taxon>Eukaryota</taxon>
        <taxon>Viridiplantae</taxon>
        <taxon>Streptophyta</taxon>
        <taxon>Embryophyta</taxon>
        <taxon>Tracheophyta</taxon>
        <taxon>Spermatophyta</taxon>
        <taxon>Magnoliopsida</taxon>
        <taxon>Liliopsida</taxon>
        <taxon>Poales</taxon>
        <taxon>Poaceae</taxon>
        <taxon>BOP clade</taxon>
        <taxon>Pooideae</taxon>
        <taxon>Poodae</taxon>
        <taxon>Poeae</taxon>
        <taxon>Poeae Chloroplast Group 2 (Poeae type)</taxon>
        <taxon>Loliodinae</taxon>
        <taxon>Loliinae</taxon>
        <taxon>Lolium</taxon>
    </lineage>
</organism>
<comment type="similarity">
    <text evidence="1">Belongs to the UDP-glycosyltransferase family.</text>
</comment>
<dbReference type="PANTHER" id="PTHR11926:SF1392">
    <property type="entry name" value="GLYCOSYLTRANSFERASE"/>
    <property type="match status" value="1"/>
</dbReference>
<comment type="caution">
    <text evidence="2">The sequence shown here is derived from an EMBL/GenBank/DDBJ whole genome shotgun (WGS) entry which is preliminary data.</text>
</comment>
<keyword evidence="3" id="KW-1185">Reference proteome</keyword>
<dbReference type="EMBL" id="JAUUTY010000002">
    <property type="protein sequence ID" value="KAK1679678.1"/>
    <property type="molecule type" value="Genomic_DNA"/>
</dbReference>
<evidence type="ECO:0000256" key="1">
    <source>
        <dbReference type="ARBA" id="ARBA00009995"/>
    </source>
</evidence>
<dbReference type="PANTHER" id="PTHR11926">
    <property type="entry name" value="GLUCOSYL/GLUCURONOSYL TRANSFERASES"/>
    <property type="match status" value="1"/>
</dbReference>
<dbReference type="GO" id="GO:0080044">
    <property type="term" value="F:quercetin 7-O-glucosyltransferase activity"/>
    <property type="evidence" value="ECO:0007669"/>
    <property type="project" value="TreeGrafter"/>
</dbReference>